<evidence type="ECO:0000256" key="5">
    <source>
        <dbReference type="SAM" id="MobiDB-lite"/>
    </source>
</evidence>
<dbReference type="Pfam" id="PF00254">
    <property type="entry name" value="FKBP_C"/>
    <property type="match status" value="1"/>
</dbReference>
<evidence type="ECO:0000256" key="1">
    <source>
        <dbReference type="ARBA" id="ARBA00022729"/>
    </source>
</evidence>
<evidence type="ECO:0000313" key="8">
    <source>
        <dbReference type="Proteomes" id="UP000694844"/>
    </source>
</evidence>
<dbReference type="SUPFAM" id="SSF54534">
    <property type="entry name" value="FKBP-like"/>
    <property type="match status" value="1"/>
</dbReference>
<dbReference type="AlphaFoldDB" id="A0A8B8DKK8"/>
<gene>
    <name evidence="9" type="primary">LOC111127439</name>
</gene>
<keyword evidence="8" id="KW-1185">Reference proteome</keyword>
<protein>
    <recommendedName>
        <fullName evidence="4">peptidylprolyl isomerase</fullName>
        <ecNumber evidence="4">5.2.1.8</ecNumber>
    </recommendedName>
</protein>
<dbReference type="EC" id="5.2.1.8" evidence="4"/>
<dbReference type="Gene3D" id="1.10.238.10">
    <property type="entry name" value="EF-hand"/>
    <property type="match status" value="1"/>
</dbReference>
<dbReference type="PANTHER" id="PTHR46222:SF3">
    <property type="entry name" value="PEPTIDYLPROLYL ISOMERASE"/>
    <property type="match status" value="1"/>
</dbReference>
<reference evidence="9" key="1">
    <citation type="submission" date="2025-08" db="UniProtKB">
        <authorList>
            <consortium name="RefSeq"/>
        </authorList>
    </citation>
    <scope>IDENTIFICATION</scope>
    <source>
        <tissue evidence="9">Whole sample</tissue>
    </source>
</reference>
<dbReference type="OrthoDB" id="10516947at2759"/>
<comment type="catalytic activity">
    <reaction evidence="4">
        <text>[protein]-peptidylproline (omega=180) = [protein]-peptidylproline (omega=0)</text>
        <dbReference type="Rhea" id="RHEA:16237"/>
        <dbReference type="Rhea" id="RHEA-COMP:10747"/>
        <dbReference type="Rhea" id="RHEA-COMP:10748"/>
        <dbReference type="ChEBI" id="CHEBI:83833"/>
        <dbReference type="ChEBI" id="CHEBI:83834"/>
        <dbReference type="EC" id="5.2.1.8"/>
    </reaction>
</comment>
<dbReference type="Gene3D" id="3.10.50.40">
    <property type="match status" value="1"/>
</dbReference>
<evidence type="ECO:0000256" key="2">
    <source>
        <dbReference type="ARBA" id="ARBA00022737"/>
    </source>
</evidence>
<feature type="domain" description="PPIase FKBP-type" evidence="7">
    <location>
        <begin position="51"/>
        <end position="144"/>
    </location>
</feature>
<dbReference type="PROSITE" id="PS50059">
    <property type="entry name" value="FKBP_PPIASE"/>
    <property type="match status" value="1"/>
</dbReference>
<feature type="signal peptide" evidence="6">
    <location>
        <begin position="1"/>
        <end position="25"/>
    </location>
</feature>
<feature type="chain" id="PRO_5034010663" description="peptidylprolyl isomerase" evidence="6">
    <location>
        <begin position="26"/>
        <end position="252"/>
    </location>
</feature>
<proteinExistence type="predicted"/>
<dbReference type="SUPFAM" id="SSF47473">
    <property type="entry name" value="EF-hand"/>
    <property type="match status" value="1"/>
</dbReference>
<evidence type="ECO:0000259" key="7">
    <source>
        <dbReference type="PROSITE" id="PS50059"/>
    </source>
</evidence>
<dbReference type="InterPro" id="IPR011992">
    <property type="entry name" value="EF-hand-dom_pair"/>
</dbReference>
<evidence type="ECO:0000256" key="4">
    <source>
        <dbReference type="PROSITE-ProRule" id="PRU00277"/>
    </source>
</evidence>
<feature type="region of interest" description="Disordered" evidence="5">
    <location>
        <begin position="231"/>
        <end position="252"/>
    </location>
</feature>
<accession>A0A8B8DKK8</accession>
<evidence type="ECO:0000313" key="9">
    <source>
        <dbReference type="RefSeq" id="XP_022328323.1"/>
    </source>
</evidence>
<dbReference type="KEGG" id="cvn:111127439"/>
<keyword evidence="4" id="KW-0413">Isomerase</keyword>
<keyword evidence="4" id="KW-0697">Rotamase</keyword>
<keyword evidence="1 6" id="KW-0732">Signal</keyword>
<name>A0A8B8DKK8_CRAVI</name>
<dbReference type="GeneID" id="111127439"/>
<dbReference type="RefSeq" id="XP_022328323.1">
    <property type="nucleotide sequence ID" value="XM_022472615.1"/>
</dbReference>
<dbReference type="InterPro" id="IPR046357">
    <property type="entry name" value="PPIase_dom_sf"/>
</dbReference>
<sequence length="252" mass="28272">MASPVHTLCQTGLVVALLLMARCRCHVGHKEGVRIETIVPPSPGCYKLQSGDFFVTLENITLTDGTVLYTSYLPDGKVVTKRSYLGKRTSGINVGMLGVCKGEVRHLTIPPQLMMGSVQDTENLAATVPVDVQIHYRAEILDVVPQIERSLLQDFLSTDKNGDYVVRANEIERVLEMERGLKRLLQNALGMDNIVELAVQWFDADGDGGLNREEYFTLSQTIQLDQMRKDAKAQYPDEYRNPEKNRALKDEF</sequence>
<evidence type="ECO:0000256" key="3">
    <source>
        <dbReference type="ARBA" id="ARBA00023180"/>
    </source>
</evidence>
<keyword evidence="2" id="KW-0677">Repeat</keyword>
<dbReference type="Proteomes" id="UP000694844">
    <property type="component" value="Chromosome 3"/>
</dbReference>
<dbReference type="InterPro" id="IPR052273">
    <property type="entry name" value="PPIase_FKBP"/>
</dbReference>
<dbReference type="GO" id="GO:0003755">
    <property type="term" value="F:peptidyl-prolyl cis-trans isomerase activity"/>
    <property type="evidence" value="ECO:0007669"/>
    <property type="project" value="UniProtKB-KW"/>
</dbReference>
<evidence type="ECO:0000256" key="6">
    <source>
        <dbReference type="SAM" id="SignalP"/>
    </source>
</evidence>
<dbReference type="InterPro" id="IPR001179">
    <property type="entry name" value="PPIase_FKBP_dom"/>
</dbReference>
<dbReference type="PANTHER" id="PTHR46222">
    <property type="entry name" value="PEPTIDYL-PROLYL CIS-TRANS ISOMERASE FKBP7/14"/>
    <property type="match status" value="1"/>
</dbReference>
<keyword evidence="3" id="KW-0325">Glycoprotein</keyword>
<organism evidence="8 9">
    <name type="scientific">Crassostrea virginica</name>
    <name type="common">Eastern oyster</name>
    <dbReference type="NCBI Taxonomy" id="6565"/>
    <lineage>
        <taxon>Eukaryota</taxon>
        <taxon>Metazoa</taxon>
        <taxon>Spiralia</taxon>
        <taxon>Lophotrochozoa</taxon>
        <taxon>Mollusca</taxon>
        <taxon>Bivalvia</taxon>
        <taxon>Autobranchia</taxon>
        <taxon>Pteriomorphia</taxon>
        <taxon>Ostreida</taxon>
        <taxon>Ostreoidea</taxon>
        <taxon>Ostreidae</taxon>
        <taxon>Crassostrea</taxon>
    </lineage>
</organism>